<dbReference type="AlphaFoldDB" id="A0A1T1H9V9"/>
<accession>A0A1T1H9V9</accession>
<dbReference type="RefSeq" id="WP_078320077.1">
    <property type="nucleotide sequence ID" value="NZ_FXTS01000006.1"/>
</dbReference>
<dbReference type="STRING" id="966.BTA35_0212100"/>
<gene>
    <name evidence="2" type="ORF">BTA35_0212100</name>
</gene>
<dbReference type="PANTHER" id="PTHR40115">
    <property type="entry name" value="INNER MEMBRANE PROTEIN WITH PEPSY TM HELIX"/>
    <property type="match status" value="1"/>
</dbReference>
<dbReference type="Proteomes" id="UP000190064">
    <property type="component" value="Unassembled WGS sequence"/>
</dbReference>
<sequence length="214" mass="24318">MLDKLAALFPARTVRVIHIYSSMMMLFIMLFFTITGITLNHPDWFRSSEPAQLIEADIPQGLLDQAQQTLDLHGDESDQVDALQLAVPLLGWIRDQYQVRGQELSLDWDADEAFLVADIQQPGGYSIAEFDLAGGAMILERKDASLVHQLNDLHKGRNTGDLWRGFIDFSAVILLLFTLSGFWLLLPQKKRRRRAFSVSGVGLVLFLFLYWHTL</sequence>
<proteinExistence type="predicted"/>
<protein>
    <recommendedName>
        <fullName evidence="4">Peptidase</fullName>
    </recommendedName>
</protein>
<organism evidence="2 3">
    <name type="scientific">Oceanospirillum linum</name>
    <dbReference type="NCBI Taxonomy" id="966"/>
    <lineage>
        <taxon>Bacteria</taxon>
        <taxon>Pseudomonadati</taxon>
        <taxon>Pseudomonadota</taxon>
        <taxon>Gammaproteobacteria</taxon>
        <taxon>Oceanospirillales</taxon>
        <taxon>Oceanospirillaceae</taxon>
        <taxon>Oceanospirillum</taxon>
    </lineage>
</organism>
<name>A0A1T1H9V9_OCELI</name>
<dbReference type="PANTHER" id="PTHR40115:SF1">
    <property type="entry name" value="INNER MEMBRANE PROTEIN WITH PEPSY TM HELIX"/>
    <property type="match status" value="1"/>
</dbReference>
<keyword evidence="1" id="KW-0812">Transmembrane</keyword>
<dbReference type="EMBL" id="MTSD02000005">
    <property type="protein sequence ID" value="OOV86628.1"/>
    <property type="molecule type" value="Genomic_DNA"/>
</dbReference>
<keyword evidence="1" id="KW-1133">Transmembrane helix</keyword>
<evidence type="ECO:0008006" key="4">
    <source>
        <dbReference type="Google" id="ProtNLM"/>
    </source>
</evidence>
<evidence type="ECO:0000313" key="2">
    <source>
        <dbReference type="EMBL" id="OOV86628.1"/>
    </source>
</evidence>
<feature type="transmembrane region" description="Helical" evidence="1">
    <location>
        <begin position="195"/>
        <end position="213"/>
    </location>
</feature>
<reference evidence="2" key="1">
    <citation type="submission" date="2017-02" db="EMBL/GenBank/DDBJ databases">
        <title>Draft Genome Sequence of the Salt Water Bacterium Oceanospirillum linum ATCC 11336.</title>
        <authorList>
            <person name="Trachtenberg A.M."/>
            <person name="Carney J.G."/>
            <person name="Linnane J.D."/>
            <person name="Rheaume B.A."/>
            <person name="Pitts N.L."/>
            <person name="Mykles D.L."/>
            <person name="Maclea K.S."/>
        </authorList>
    </citation>
    <scope>NUCLEOTIDE SEQUENCE [LARGE SCALE GENOMIC DNA]</scope>
    <source>
        <strain evidence="2">ATCC 11336</strain>
    </source>
</reference>
<keyword evidence="3" id="KW-1185">Reference proteome</keyword>
<feature type="transmembrane region" description="Helical" evidence="1">
    <location>
        <begin position="20"/>
        <end position="39"/>
    </location>
</feature>
<keyword evidence="1" id="KW-0472">Membrane</keyword>
<evidence type="ECO:0000256" key="1">
    <source>
        <dbReference type="SAM" id="Phobius"/>
    </source>
</evidence>
<comment type="caution">
    <text evidence="2">The sequence shown here is derived from an EMBL/GenBank/DDBJ whole genome shotgun (WGS) entry which is preliminary data.</text>
</comment>
<dbReference type="Pfam" id="PF16357">
    <property type="entry name" value="PepSY_TM_like_2"/>
    <property type="match status" value="1"/>
</dbReference>
<evidence type="ECO:0000313" key="3">
    <source>
        <dbReference type="Proteomes" id="UP000190064"/>
    </source>
</evidence>
<feature type="transmembrane region" description="Helical" evidence="1">
    <location>
        <begin position="166"/>
        <end position="186"/>
    </location>
</feature>
<dbReference type="InterPro" id="IPR032307">
    <property type="entry name" value="PepSY_TM-like_2"/>
</dbReference>